<dbReference type="EMBL" id="MFAM01000045">
    <property type="protein sequence ID" value="OGD78468.1"/>
    <property type="molecule type" value="Genomic_DNA"/>
</dbReference>
<protein>
    <submittedName>
        <fullName evidence="1">Uncharacterized protein</fullName>
    </submittedName>
</protein>
<proteinExistence type="predicted"/>
<accession>A0A1F5FFN1</accession>
<gene>
    <name evidence="1" type="ORF">A2368_00015</name>
</gene>
<comment type="caution">
    <text evidence="1">The sequence shown here is derived from an EMBL/GenBank/DDBJ whole genome shotgun (WGS) entry which is preliminary data.</text>
</comment>
<evidence type="ECO:0000313" key="2">
    <source>
        <dbReference type="Proteomes" id="UP000176682"/>
    </source>
</evidence>
<dbReference type="AlphaFoldDB" id="A0A1F5FFN1"/>
<reference evidence="1 2" key="1">
    <citation type="journal article" date="2016" name="Nat. Commun.">
        <title>Thousands of microbial genomes shed light on interconnected biogeochemical processes in an aquifer system.</title>
        <authorList>
            <person name="Anantharaman K."/>
            <person name="Brown C.T."/>
            <person name="Hug L.A."/>
            <person name="Sharon I."/>
            <person name="Castelle C.J."/>
            <person name="Probst A.J."/>
            <person name="Thomas B.C."/>
            <person name="Singh A."/>
            <person name="Wilkins M.J."/>
            <person name="Karaoz U."/>
            <person name="Brodie E.L."/>
            <person name="Williams K.H."/>
            <person name="Hubbard S.S."/>
            <person name="Banfield J.F."/>
        </authorList>
    </citation>
    <scope>NUCLEOTIDE SEQUENCE [LARGE SCALE GENOMIC DNA]</scope>
</reference>
<dbReference type="Proteomes" id="UP000176682">
    <property type="component" value="Unassembled WGS sequence"/>
</dbReference>
<sequence>MSIIFYDHLVDKTEINIYIGTLDAPEETKSSLRQRLDDILHHGILEHILQKLHPHHHHTFLDALRRAPYDPQLLSYLKDHAAQDIEDSIARHAKKLISEIISDLKSS</sequence>
<name>A0A1F5FFN1_9BACT</name>
<organism evidence="1 2">
    <name type="scientific">Candidatus Collierbacteria bacterium RIFOXYB1_FULL_49_13</name>
    <dbReference type="NCBI Taxonomy" id="1817728"/>
    <lineage>
        <taxon>Bacteria</taxon>
        <taxon>Candidatus Collieribacteriota</taxon>
    </lineage>
</organism>
<evidence type="ECO:0000313" key="1">
    <source>
        <dbReference type="EMBL" id="OGD78468.1"/>
    </source>
</evidence>